<protein>
    <submittedName>
        <fullName evidence="2">Uncharacterized protein</fullName>
    </submittedName>
</protein>
<organism evidence="2 3">
    <name type="scientific">Brassica oleracea var. oleracea</name>
    <dbReference type="NCBI Taxonomy" id="109376"/>
    <lineage>
        <taxon>Eukaryota</taxon>
        <taxon>Viridiplantae</taxon>
        <taxon>Streptophyta</taxon>
        <taxon>Embryophyta</taxon>
        <taxon>Tracheophyta</taxon>
        <taxon>Spermatophyta</taxon>
        <taxon>Magnoliopsida</taxon>
        <taxon>eudicotyledons</taxon>
        <taxon>Gunneridae</taxon>
        <taxon>Pentapetalae</taxon>
        <taxon>rosids</taxon>
        <taxon>malvids</taxon>
        <taxon>Brassicales</taxon>
        <taxon>Brassicaceae</taxon>
        <taxon>Brassiceae</taxon>
        <taxon>Brassica</taxon>
    </lineage>
</organism>
<feature type="region of interest" description="Disordered" evidence="1">
    <location>
        <begin position="108"/>
        <end position="174"/>
    </location>
</feature>
<dbReference type="AlphaFoldDB" id="A0A0D3EAF2"/>
<feature type="region of interest" description="Disordered" evidence="1">
    <location>
        <begin position="31"/>
        <end position="57"/>
    </location>
</feature>
<sequence>MDASLGMDDDEFLIRQVEAVNASFGLNSQTAEGVQGSKDKDSGAAVDGVNTASGNMLQQEKQKSFALGTVVENGSKKRAHVEAAEDAVCGVNPDNMHQQNCTLQEKEKSCGEGTVVQNGSKKRANVEAVSEENKRDHLAKEDEDEDDEDYDDNEDEDEDDDDAEDEDEDEGELLPNLPDEIIIKILQLIGEQSFYYLGDFLRAGKRGYALVHEPSVLKICDVKEMVSFCSSQISNRGRFRVFFRKCLNAGNTRAICYDGLQAATILGLEESIKILEPNVPKHPLSTFAQAIFKVCLGRDKEASQVFQLFAAHHADLRSEEVLDWGRSMQYLMPHFYAPWLNTYAEYLILLCFKTLKNKDMSECMTERSSPFGV</sequence>
<dbReference type="EnsemblPlants" id="Bo9g108410.1">
    <property type="protein sequence ID" value="Bo9g108410.1"/>
    <property type="gene ID" value="Bo9g108410"/>
</dbReference>
<feature type="compositionally biased region" description="Acidic residues" evidence="1">
    <location>
        <begin position="141"/>
        <end position="172"/>
    </location>
</feature>
<dbReference type="HOGENOM" id="CLU_742608_0_0_1"/>
<accession>A0A0D3EAF2</accession>
<reference evidence="2 3" key="1">
    <citation type="journal article" date="2014" name="Genome Biol.">
        <title>Transcriptome and methylome profiling reveals relics of genome dominance in the mesopolyploid Brassica oleracea.</title>
        <authorList>
            <person name="Parkin I.A."/>
            <person name="Koh C."/>
            <person name="Tang H."/>
            <person name="Robinson S.J."/>
            <person name="Kagale S."/>
            <person name="Clarke W.E."/>
            <person name="Town C.D."/>
            <person name="Nixon J."/>
            <person name="Krishnakumar V."/>
            <person name="Bidwell S.L."/>
            <person name="Denoeud F."/>
            <person name="Belcram H."/>
            <person name="Links M.G."/>
            <person name="Just J."/>
            <person name="Clarke C."/>
            <person name="Bender T."/>
            <person name="Huebert T."/>
            <person name="Mason A.S."/>
            <person name="Pires J.C."/>
            <person name="Barker G."/>
            <person name="Moore J."/>
            <person name="Walley P.G."/>
            <person name="Manoli S."/>
            <person name="Batley J."/>
            <person name="Edwards D."/>
            <person name="Nelson M.N."/>
            <person name="Wang X."/>
            <person name="Paterson A.H."/>
            <person name="King G."/>
            <person name="Bancroft I."/>
            <person name="Chalhoub B."/>
            <person name="Sharpe A.G."/>
        </authorList>
    </citation>
    <scope>NUCLEOTIDE SEQUENCE</scope>
    <source>
        <strain evidence="2 3">cv. TO1000</strain>
    </source>
</reference>
<dbReference type="eggNOG" id="ENOG502S1I8">
    <property type="taxonomic scope" value="Eukaryota"/>
</dbReference>
<proteinExistence type="predicted"/>
<feature type="compositionally biased region" description="Basic and acidic residues" evidence="1">
    <location>
        <begin position="131"/>
        <end position="140"/>
    </location>
</feature>
<dbReference type="Proteomes" id="UP000032141">
    <property type="component" value="Chromosome C9"/>
</dbReference>
<dbReference type="Gramene" id="Bo9g108410.1">
    <property type="protein sequence ID" value="Bo9g108410.1"/>
    <property type="gene ID" value="Bo9g108410"/>
</dbReference>
<evidence type="ECO:0000313" key="3">
    <source>
        <dbReference type="Proteomes" id="UP000032141"/>
    </source>
</evidence>
<keyword evidence="3" id="KW-1185">Reference proteome</keyword>
<evidence type="ECO:0000256" key="1">
    <source>
        <dbReference type="SAM" id="MobiDB-lite"/>
    </source>
</evidence>
<evidence type="ECO:0000313" key="2">
    <source>
        <dbReference type="EnsemblPlants" id="Bo9g108410.1"/>
    </source>
</evidence>
<name>A0A0D3EAF2_BRAOL</name>
<reference evidence="2" key="2">
    <citation type="submission" date="2015-03" db="UniProtKB">
        <authorList>
            <consortium name="EnsemblPlants"/>
        </authorList>
    </citation>
    <scope>IDENTIFICATION</scope>
</reference>